<name>A0A9D5KA38_UNCW3</name>
<evidence type="ECO:0000256" key="1">
    <source>
        <dbReference type="SAM" id="Phobius"/>
    </source>
</evidence>
<dbReference type="EMBL" id="WJKJ01000274">
    <property type="protein sequence ID" value="MBD3365191.1"/>
    <property type="molecule type" value="Genomic_DNA"/>
</dbReference>
<comment type="caution">
    <text evidence="2">The sequence shown here is derived from an EMBL/GenBank/DDBJ whole genome shotgun (WGS) entry which is preliminary data.</text>
</comment>
<sequence>MDGSDNREQMKLNCLVIIVFTSSLFADSVVLLGGAGGAYNAGSVWLGEFEPVNRVWQVEVEAGYYTDREGIDVLILYAESLSKRRDEAGLSRDQQLTLMGEYRLLMLNTQGNLQGALGLGPSLRRFHYYHERAYHYPVRFNLQAGAGMLWFATRHLLIRCQAGYSFPALAPLEPGIVSLTLRAGFRF</sequence>
<evidence type="ECO:0000313" key="2">
    <source>
        <dbReference type="EMBL" id="MBD3365191.1"/>
    </source>
</evidence>
<keyword evidence="1" id="KW-1133">Transmembrane helix</keyword>
<evidence type="ECO:0000313" key="3">
    <source>
        <dbReference type="Proteomes" id="UP000630660"/>
    </source>
</evidence>
<reference evidence="2" key="1">
    <citation type="submission" date="2019-11" db="EMBL/GenBank/DDBJ databases">
        <title>Microbial mats filling the niche in hypersaline microbial mats.</title>
        <authorList>
            <person name="Wong H.L."/>
            <person name="Macleod F.I."/>
            <person name="White R.A. III"/>
            <person name="Burns B.P."/>
        </authorList>
    </citation>
    <scope>NUCLEOTIDE SEQUENCE</scope>
    <source>
        <strain evidence="2">Bin_327</strain>
    </source>
</reference>
<keyword evidence="1" id="KW-0472">Membrane</keyword>
<dbReference type="Proteomes" id="UP000630660">
    <property type="component" value="Unassembled WGS sequence"/>
</dbReference>
<feature type="transmembrane region" description="Helical" evidence="1">
    <location>
        <begin position="12"/>
        <end position="33"/>
    </location>
</feature>
<gene>
    <name evidence="2" type="ORF">GF359_08245</name>
</gene>
<proteinExistence type="predicted"/>
<organism evidence="2 3">
    <name type="scientific">candidate division WOR-3 bacterium</name>
    <dbReference type="NCBI Taxonomy" id="2052148"/>
    <lineage>
        <taxon>Bacteria</taxon>
        <taxon>Bacteria division WOR-3</taxon>
    </lineage>
</organism>
<accession>A0A9D5KA38</accession>
<protein>
    <submittedName>
        <fullName evidence="2">Uncharacterized protein</fullName>
    </submittedName>
</protein>
<keyword evidence="1" id="KW-0812">Transmembrane</keyword>
<dbReference type="AlphaFoldDB" id="A0A9D5KA38"/>